<gene>
    <name evidence="12" type="primary">LOC109470596</name>
</gene>
<comment type="function">
    <text evidence="8 9">Intramembrane glycolipid transporter that operates in the biosynthetic pathway of dolichol-linked oligosaccharides, the glycan precursors employed in protein asparagine (N)-glycosylation. The sequential addition of sugars to dolichol pyrophosphate produces dolichol-linked oligosaccharides containing fourteen sugars, including two GlcNAcs, nine mannoses and three glucoses. Once assembled, the oligosaccharide is transferred from the lipid to nascent proteins by oligosaccharyltransferases. The assembly of dolichol-linked oligosaccharides begins on the cytosolic side of the endoplasmic reticulum membrane and finishes in its lumen. RFT1 could mediate the translocation of the cytosolically oriented intermediate DolPP-GlcNAc2Man5, produced by ALG11, into the ER lumen where dolichol-linked oligosaccharides assembly continues. However, the intramembrane lipid transporter activity could not be confirmed in vitro.</text>
</comment>
<dbReference type="AlphaFoldDB" id="A0A6P4Y7X8"/>
<dbReference type="PANTHER" id="PTHR13117:SF5">
    <property type="entry name" value="PROTEIN RFT1 HOMOLOG"/>
    <property type="match status" value="1"/>
</dbReference>
<proteinExistence type="inferred from homology"/>
<evidence type="ECO:0000256" key="2">
    <source>
        <dbReference type="ARBA" id="ARBA00004922"/>
    </source>
</evidence>
<comment type="subcellular location">
    <subcellularLocation>
        <location evidence="1 9">Endoplasmic reticulum membrane</location>
        <topology evidence="1 9">Multi-pass membrane protein</topology>
    </subcellularLocation>
</comment>
<feature type="transmembrane region" description="Helical" evidence="9">
    <location>
        <begin position="153"/>
        <end position="174"/>
    </location>
</feature>
<dbReference type="GO" id="GO:0006488">
    <property type="term" value="P:dolichol-linked oligosaccharide biosynthetic process"/>
    <property type="evidence" value="ECO:0007669"/>
    <property type="project" value="InterPro"/>
</dbReference>
<dbReference type="RefSeq" id="XP_019625130.1">
    <property type="nucleotide sequence ID" value="XM_019769571.1"/>
</dbReference>
<feature type="transmembrane region" description="Helical" evidence="9">
    <location>
        <begin position="331"/>
        <end position="351"/>
    </location>
</feature>
<feature type="transmembrane region" description="Helical" evidence="9">
    <location>
        <begin position="371"/>
        <end position="395"/>
    </location>
</feature>
<comment type="pathway">
    <text evidence="2">Protein modification; protein glycosylation.</text>
</comment>
<dbReference type="InterPro" id="IPR007594">
    <property type="entry name" value="RFT1"/>
</dbReference>
<keyword evidence="4 9" id="KW-0812">Transmembrane</keyword>
<keyword evidence="5" id="KW-0256">Endoplasmic reticulum</keyword>
<evidence type="ECO:0000313" key="11">
    <source>
        <dbReference type="Proteomes" id="UP000515135"/>
    </source>
</evidence>
<evidence type="ECO:0000256" key="10">
    <source>
        <dbReference type="SAM" id="MobiDB-lite"/>
    </source>
</evidence>
<reference evidence="12" key="1">
    <citation type="submission" date="2025-08" db="UniProtKB">
        <authorList>
            <consortium name="RefSeq"/>
        </authorList>
    </citation>
    <scope>IDENTIFICATION</scope>
    <source>
        <tissue evidence="12">Gonad</tissue>
    </source>
</reference>
<accession>A0A6P4Y7X8</accession>
<comment type="similarity">
    <text evidence="3 9">Belongs to the RFT1 family.</text>
</comment>
<feature type="transmembrane region" description="Helical" evidence="9">
    <location>
        <begin position="22"/>
        <end position="39"/>
    </location>
</feature>
<feature type="transmembrane region" description="Helical" evidence="9">
    <location>
        <begin position="499"/>
        <end position="517"/>
    </location>
</feature>
<protein>
    <recommendedName>
        <fullName evidence="9">Protein RFT1 homolog</fullName>
    </recommendedName>
</protein>
<keyword evidence="11" id="KW-1185">Reference proteome</keyword>
<evidence type="ECO:0000313" key="12">
    <source>
        <dbReference type="RefSeq" id="XP_019625130.1"/>
    </source>
</evidence>
<feature type="transmembrane region" description="Helical" evidence="9">
    <location>
        <begin position="431"/>
        <end position="449"/>
    </location>
</feature>
<evidence type="ECO:0000256" key="5">
    <source>
        <dbReference type="ARBA" id="ARBA00022824"/>
    </source>
</evidence>
<evidence type="ECO:0000256" key="9">
    <source>
        <dbReference type="RuleBase" id="RU365067"/>
    </source>
</evidence>
<keyword evidence="7 9" id="KW-0472">Membrane</keyword>
<evidence type="ECO:0000256" key="4">
    <source>
        <dbReference type="ARBA" id="ARBA00022692"/>
    </source>
</evidence>
<evidence type="ECO:0000256" key="3">
    <source>
        <dbReference type="ARBA" id="ARBA00010288"/>
    </source>
</evidence>
<feature type="transmembrane region" description="Helical" evidence="9">
    <location>
        <begin position="83"/>
        <end position="107"/>
    </location>
</feature>
<dbReference type="OrthoDB" id="9979195at2759"/>
<evidence type="ECO:0000256" key="6">
    <source>
        <dbReference type="ARBA" id="ARBA00022989"/>
    </source>
</evidence>
<dbReference type="GeneID" id="109470596"/>
<keyword evidence="6 9" id="KW-1133">Transmembrane helix</keyword>
<feature type="transmembrane region" description="Helical" evidence="9">
    <location>
        <begin position="45"/>
        <end position="62"/>
    </location>
</feature>
<feature type="transmembrane region" description="Helical" evidence="9">
    <location>
        <begin position="119"/>
        <end position="141"/>
    </location>
</feature>
<feature type="transmembrane region" description="Helical" evidence="9">
    <location>
        <begin position="461"/>
        <end position="479"/>
    </location>
</feature>
<dbReference type="Pfam" id="PF04506">
    <property type="entry name" value="Rft-1"/>
    <property type="match status" value="1"/>
</dbReference>
<name>A0A6P4Y7X8_BRABE</name>
<sequence>MASSKLLASATKQASYNMFFQVIFRVMTFLLNAFLLRYITKEMVGVVNVRLTLLYTTIIFVAHEAFRRACLSGGDKRNWRQTVNLIWCTVPLGFVCTVVFSSVWLYLLERPDPDVIPHYRLGVLAFAASAFIELFADQLWLMTQALLFVRLKVVIDSLWIAVRCVTTVILVVYFPHLGLIAFSIAQVVSSAALVLAYYAYFTHYIRTASADDSFPLKTIQDFFPTWPTGKKPWTSPELAKLTWSFFKQGILKQLLTEGERYVMTIFDVLSFGDQGVYDIINNLGSLAARFLFLPIEESGYLFFAQSLKRGKPIRDQDKESLALVSRVLQSLLKVVVLIGLIILVFGYAYSFLALDIYAGEMLSSGSGPSLLRWYCVYVLLIAINGTTECFVFAAMSQEEVDRYNKKMLVFSVLFLTSAVYLTRWLGSVGFIFANCLNMLARIVHSLYFMLGYYRGSQWRPLLGLVPSGWVSAVLVISWFVTSSSETMLCCDQGWPYRILHIAIGAVCLLVVMATILLTERDLVMFVQEQWLSRSQQHNDNKSKQDQKATNRRQTDSKKQS</sequence>
<dbReference type="PANTHER" id="PTHR13117">
    <property type="entry name" value="ENDOPLASMIC RETICULUM MULTISPAN TRANSMEMBRANE PROTEIN-RELATED"/>
    <property type="match status" value="1"/>
</dbReference>
<dbReference type="KEGG" id="bbel:109470596"/>
<evidence type="ECO:0000256" key="7">
    <source>
        <dbReference type="ARBA" id="ARBA00023136"/>
    </source>
</evidence>
<feature type="transmembrane region" description="Helical" evidence="9">
    <location>
        <begin position="180"/>
        <end position="200"/>
    </location>
</feature>
<feature type="transmembrane region" description="Helical" evidence="9">
    <location>
        <begin position="407"/>
        <end position="425"/>
    </location>
</feature>
<evidence type="ECO:0000256" key="1">
    <source>
        <dbReference type="ARBA" id="ARBA00004477"/>
    </source>
</evidence>
<feature type="region of interest" description="Disordered" evidence="10">
    <location>
        <begin position="536"/>
        <end position="560"/>
    </location>
</feature>
<dbReference type="GO" id="GO:0005789">
    <property type="term" value="C:endoplasmic reticulum membrane"/>
    <property type="evidence" value="ECO:0007669"/>
    <property type="project" value="UniProtKB-SubCell"/>
</dbReference>
<dbReference type="Proteomes" id="UP000515135">
    <property type="component" value="Unplaced"/>
</dbReference>
<organism evidence="11 12">
    <name type="scientific">Branchiostoma belcheri</name>
    <name type="common">Amphioxus</name>
    <dbReference type="NCBI Taxonomy" id="7741"/>
    <lineage>
        <taxon>Eukaryota</taxon>
        <taxon>Metazoa</taxon>
        <taxon>Chordata</taxon>
        <taxon>Cephalochordata</taxon>
        <taxon>Leptocardii</taxon>
        <taxon>Amphioxiformes</taxon>
        <taxon>Branchiostomatidae</taxon>
        <taxon>Branchiostoma</taxon>
    </lineage>
</organism>
<dbReference type="GO" id="GO:0034203">
    <property type="term" value="P:glycolipid translocation"/>
    <property type="evidence" value="ECO:0007669"/>
    <property type="project" value="TreeGrafter"/>
</dbReference>
<evidence type="ECO:0000256" key="8">
    <source>
        <dbReference type="ARBA" id="ARBA00045912"/>
    </source>
</evidence>